<feature type="domain" description="RmlD-like substrate binding" evidence="7">
    <location>
        <begin position="3"/>
        <end position="287"/>
    </location>
</feature>
<reference evidence="9" key="1">
    <citation type="submission" date="2016-10" db="EMBL/GenBank/DDBJ databases">
        <authorList>
            <person name="Varghese N."/>
            <person name="Submissions S."/>
        </authorList>
    </citation>
    <scope>NUCLEOTIDE SEQUENCE [LARGE SCALE GENOMIC DNA]</scope>
    <source>
        <strain evidence="9">DSM 3695</strain>
    </source>
</reference>
<accession>A0A1I0SFI2</accession>
<dbReference type="PANTHER" id="PTHR10491:SF4">
    <property type="entry name" value="METHIONINE ADENOSYLTRANSFERASE 2 SUBUNIT BETA"/>
    <property type="match status" value="1"/>
</dbReference>
<name>A0A1I0SFI2_9BACT</name>
<dbReference type="PANTHER" id="PTHR10491">
    <property type="entry name" value="DTDP-4-DEHYDRORHAMNOSE REDUCTASE"/>
    <property type="match status" value="1"/>
</dbReference>
<dbReference type="Gene3D" id="3.90.25.10">
    <property type="entry name" value="UDP-galactose 4-epimerase, domain 1"/>
    <property type="match status" value="1"/>
</dbReference>
<dbReference type="NCBIfam" id="TIGR01214">
    <property type="entry name" value="rmlD"/>
    <property type="match status" value="1"/>
</dbReference>
<dbReference type="Pfam" id="PF04321">
    <property type="entry name" value="RmlD_sub_bind"/>
    <property type="match status" value="1"/>
</dbReference>
<dbReference type="SUPFAM" id="SSF51735">
    <property type="entry name" value="NAD(P)-binding Rossmann-fold domains"/>
    <property type="match status" value="1"/>
</dbReference>
<dbReference type="InterPro" id="IPR036291">
    <property type="entry name" value="NAD(P)-bd_dom_sf"/>
</dbReference>
<protein>
    <recommendedName>
        <fullName evidence="4 6">dTDP-4-dehydrorhamnose reductase</fullName>
        <ecNumber evidence="3 6">1.1.1.133</ecNumber>
    </recommendedName>
</protein>
<gene>
    <name evidence="8" type="ORF">SAMN04488122_6553</name>
</gene>
<comment type="function">
    <text evidence="6">Catalyzes the reduction of dTDP-6-deoxy-L-lyxo-4-hexulose to yield dTDP-L-rhamnose.</text>
</comment>
<dbReference type="GO" id="GO:0008831">
    <property type="term" value="F:dTDP-4-dehydrorhamnose reductase activity"/>
    <property type="evidence" value="ECO:0007669"/>
    <property type="project" value="UniProtKB-EC"/>
</dbReference>
<dbReference type="RefSeq" id="WP_089903483.1">
    <property type="nucleotide sequence ID" value="NZ_FOJG01000002.1"/>
</dbReference>
<dbReference type="InterPro" id="IPR005913">
    <property type="entry name" value="dTDP_dehydrorham_reduct"/>
</dbReference>
<dbReference type="UniPathway" id="UPA00124"/>
<evidence type="ECO:0000256" key="5">
    <source>
        <dbReference type="ARBA" id="ARBA00048200"/>
    </source>
</evidence>
<dbReference type="AlphaFoldDB" id="A0A1I0SFI2"/>
<evidence type="ECO:0000256" key="3">
    <source>
        <dbReference type="ARBA" id="ARBA00012929"/>
    </source>
</evidence>
<evidence type="ECO:0000256" key="1">
    <source>
        <dbReference type="ARBA" id="ARBA00004781"/>
    </source>
</evidence>
<evidence type="ECO:0000259" key="7">
    <source>
        <dbReference type="Pfam" id="PF04321"/>
    </source>
</evidence>
<evidence type="ECO:0000256" key="2">
    <source>
        <dbReference type="ARBA" id="ARBA00010944"/>
    </source>
</evidence>
<evidence type="ECO:0000256" key="4">
    <source>
        <dbReference type="ARBA" id="ARBA00017099"/>
    </source>
</evidence>
<keyword evidence="6" id="KW-0560">Oxidoreductase</keyword>
<proteinExistence type="inferred from homology"/>
<dbReference type="EMBL" id="FOJG01000002">
    <property type="protein sequence ID" value="SEW56060.1"/>
    <property type="molecule type" value="Genomic_DNA"/>
</dbReference>
<keyword evidence="6" id="KW-0521">NADP</keyword>
<dbReference type="Gene3D" id="3.40.50.720">
    <property type="entry name" value="NAD(P)-binding Rossmann-like Domain"/>
    <property type="match status" value="1"/>
</dbReference>
<dbReference type="EC" id="1.1.1.133" evidence="3 6"/>
<dbReference type="OrthoDB" id="9803892at2"/>
<keyword evidence="9" id="KW-1185">Reference proteome</keyword>
<evidence type="ECO:0000313" key="9">
    <source>
        <dbReference type="Proteomes" id="UP000199310"/>
    </source>
</evidence>
<evidence type="ECO:0000313" key="8">
    <source>
        <dbReference type="EMBL" id="SEW56060.1"/>
    </source>
</evidence>
<sequence>MKNILVTGGNGQLGQALQKVAGDFTQFNLLFTDYQDLDITDADALAAYFSAQQIDACINCAAYTAVDKAETDEDKAFLLNFQAVLSLAEICAQHNTQLLHISTDYVFSGKQNVPYTEQDDTDPQGIYGASKVRGEAAAAGYNPDTIILRTSWLYSEYAVNFVKRMRELMQEKQELNVVFDQTGTPTYAGDLAKAILDILQFKTANPDAAIGGVYHYSNEGVTSWFDFAVTIKEMTNATTAIYPVTSDKYKTAAVRPAYSVLNKEKIKSTFGLTIPYWRDSLAKCLKNI</sequence>
<dbReference type="InterPro" id="IPR029903">
    <property type="entry name" value="RmlD-like-bd"/>
</dbReference>
<dbReference type="GO" id="GO:0005829">
    <property type="term" value="C:cytosol"/>
    <property type="evidence" value="ECO:0007669"/>
    <property type="project" value="TreeGrafter"/>
</dbReference>
<comment type="similarity">
    <text evidence="2 6">Belongs to the dTDP-4-dehydrorhamnose reductase family.</text>
</comment>
<dbReference type="STRING" id="29529.SAMN04488122_6553"/>
<comment type="catalytic activity">
    <reaction evidence="5">
        <text>dTDP-beta-L-rhamnose + NADP(+) = dTDP-4-dehydro-beta-L-rhamnose + NADPH + H(+)</text>
        <dbReference type="Rhea" id="RHEA:21796"/>
        <dbReference type="ChEBI" id="CHEBI:15378"/>
        <dbReference type="ChEBI" id="CHEBI:57510"/>
        <dbReference type="ChEBI" id="CHEBI:57783"/>
        <dbReference type="ChEBI" id="CHEBI:58349"/>
        <dbReference type="ChEBI" id="CHEBI:62830"/>
        <dbReference type="EC" id="1.1.1.133"/>
    </reaction>
</comment>
<organism evidence="8 9">
    <name type="scientific">Chitinophaga arvensicola</name>
    <dbReference type="NCBI Taxonomy" id="29529"/>
    <lineage>
        <taxon>Bacteria</taxon>
        <taxon>Pseudomonadati</taxon>
        <taxon>Bacteroidota</taxon>
        <taxon>Chitinophagia</taxon>
        <taxon>Chitinophagales</taxon>
        <taxon>Chitinophagaceae</taxon>
        <taxon>Chitinophaga</taxon>
    </lineage>
</organism>
<comment type="pathway">
    <text evidence="1 6">Carbohydrate biosynthesis; dTDP-L-rhamnose biosynthesis.</text>
</comment>
<evidence type="ECO:0000256" key="6">
    <source>
        <dbReference type="RuleBase" id="RU364082"/>
    </source>
</evidence>
<dbReference type="Proteomes" id="UP000199310">
    <property type="component" value="Unassembled WGS sequence"/>
</dbReference>
<dbReference type="GO" id="GO:0019305">
    <property type="term" value="P:dTDP-rhamnose biosynthetic process"/>
    <property type="evidence" value="ECO:0007669"/>
    <property type="project" value="UniProtKB-UniPathway"/>
</dbReference>
<dbReference type="CDD" id="cd05254">
    <property type="entry name" value="dTDP_HR_like_SDR_e"/>
    <property type="match status" value="1"/>
</dbReference>